<protein>
    <submittedName>
        <fullName evidence="2">Uncharacterized protein</fullName>
    </submittedName>
</protein>
<reference evidence="2 3" key="2">
    <citation type="submission" date="2018-03" db="EMBL/GenBank/DDBJ databases">
        <title>The ancient ancestry and fast evolution of plastids.</title>
        <authorList>
            <person name="Moore K.R."/>
            <person name="Magnabosco C."/>
            <person name="Momper L."/>
            <person name="Gold D.A."/>
            <person name="Bosak T."/>
            <person name="Fournier G.P."/>
        </authorList>
    </citation>
    <scope>NUCLEOTIDE SEQUENCE [LARGE SCALE GENOMIC DNA]</scope>
    <source>
        <strain evidence="2 3">ULC18</strain>
    </source>
</reference>
<keyword evidence="3" id="KW-1185">Reference proteome</keyword>
<evidence type="ECO:0000313" key="2">
    <source>
        <dbReference type="EMBL" id="PSB31716.1"/>
    </source>
</evidence>
<dbReference type="RefSeq" id="WP_146141074.1">
    <property type="nucleotide sequence ID" value="NZ_CAWNSW010000086.1"/>
</dbReference>
<dbReference type="EMBL" id="PVWK01000033">
    <property type="protein sequence ID" value="PSB31716.1"/>
    <property type="molecule type" value="Genomic_DNA"/>
</dbReference>
<feature type="transmembrane region" description="Helical" evidence="1">
    <location>
        <begin position="72"/>
        <end position="90"/>
    </location>
</feature>
<name>A0A2T1EG62_9CYAN</name>
<proteinExistence type="predicted"/>
<dbReference type="PROSITE" id="PS51257">
    <property type="entry name" value="PROKAR_LIPOPROTEIN"/>
    <property type="match status" value="1"/>
</dbReference>
<reference evidence="3" key="1">
    <citation type="submission" date="2018-02" db="EMBL/GenBank/DDBJ databases">
        <authorList>
            <person name="Moore K."/>
            <person name="Momper L."/>
        </authorList>
    </citation>
    <scope>NUCLEOTIDE SEQUENCE [LARGE SCALE GENOMIC DNA]</scope>
    <source>
        <strain evidence="3">ULC18</strain>
    </source>
</reference>
<dbReference type="AlphaFoldDB" id="A0A2T1EG62"/>
<organism evidence="2 3">
    <name type="scientific">Stenomitos frigidus ULC18</name>
    <dbReference type="NCBI Taxonomy" id="2107698"/>
    <lineage>
        <taxon>Bacteria</taxon>
        <taxon>Bacillati</taxon>
        <taxon>Cyanobacteriota</taxon>
        <taxon>Cyanophyceae</taxon>
        <taxon>Leptolyngbyales</taxon>
        <taxon>Leptolyngbyaceae</taxon>
        <taxon>Stenomitos</taxon>
    </lineage>
</organism>
<feature type="transmembrane region" description="Helical" evidence="1">
    <location>
        <begin position="111"/>
        <end position="138"/>
    </location>
</feature>
<keyword evidence="1" id="KW-0472">Membrane</keyword>
<sequence length="180" mass="20092">MNAELARKFPWVSFSLLIVAYACLGWLLANPALADPAWLLPTCIRTYAFWGHALPLTGQAQNVCDAVVKENLLGALLAFSWIVIASIAFMSPLTSFNRFIIRWFKSDTVAFLALCVIAGMITFILFWLQLFLHISAILASEALARLDLQTLGFSKLQAFWILIMLSLAGLALGWTLRLWL</sequence>
<feature type="transmembrane region" description="Helical" evidence="1">
    <location>
        <begin position="158"/>
        <end position="179"/>
    </location>
</feature>
<comment type="caution">
    <text evidence="2">The sequence shown here is derived from an EMBL/GenBank/DDBJ whole genome shotgun (WGS) entry which is preliminary data.</text>
</comment>
<keyword evidence="1" id="KW-1133">Transmembrane helix</keyword>
<gene>
    <name evidence="2" type="ORF">C7B82_07010</name>
</gene>
<dbReference type="OrthoDB" id="532373at2"/>
<keyword evidence="1" id="KW-0812">Transmembrane</keyword>
<accession>A0A2T1EG62</accession>
<evidence type="ECO:0000313" key="3">
    <source>
        <dbReference type="Proteomes" id="UP000239576"/>
    </source>
</evidence>
<dbReference type="Proteomes" id="UP000239576">
    <property type="component" value="Unassembled WGS sequence"/>
</dbReference>
<evidence type="ECO:0000256" key="1">
    <source>
        <dbReference type="SAM" id="Phobius"/>
    </source>
</evidence>